<keyword evidence="3" id="KW-1185">Reference proteome</keyword>
<dbReference type="Pfam" id="PF13417">
    <property type="entry name" value="GST_N_3"/>
    <property type="match status" value="1"/>
</dbReference>
<dbReference type="PANTHER" id="PTHR43969:SF9">
    <property type="entry name" value="GLUTATHIONE S TRANSFERASE D10, ISOFORM A-RELATED"/>
    <property type="match status" value="1"/>
</dbReference>
<dbReference type="InterPro" id="IPR004045">
    <property type="entry name" value="Glutathione_S-Trfase_N"/>
</dbReference>
<dbReference type="PROSITE" id="PS50404">
    <property type="entry name" value="GST_NTER"/>
    <property type="match status" value="1"/>
</dbReference>
<gene>
    <name evidence="2" type="ORF">OLW01_17570</name>
</gene>
<evidence type="ECO:0000313" key="3">
    <source>
        <dbReference type="Proteomes" id="UP001163726"/>
    </source>
</evidence>
<dbReference type="Gene3D" id="1.20.1050.10">
    <property type="match status" value="1"/>
</dbReference>
<dbReference type="InterPro" id="IPR036282">
    <property type="entry name" value="Glutathione-S-Trfase_C_sf"/>
</dbReference>
<dbReference type="PANTHER" id="PTHR43969">
    <property type="entry name" value="GLUTATHIONE S TRANSFERASE D10, ISOFORM A-RELATED"/>
    <property type="match status" value="1"/>
</dbReference>
<sequence>MSIAIDTTLKRHSFMAITLYGSIPSPYVRRIRMLLEGQDYQFEVVDLYNDEARAEYAKLNPLKKMPMMINGEQKLYDSHVIAQYLQHKFNLAPPSFDELNLVSGVDAVVDSLIVIFYGKRSEFEISKDKLIFQLQLERIPDVLTWLNEQAKQGGFNHWGYASIALVSFVNWVEFRNLYDLTPYKDLLAAVDLHRERAIVKSTMPT</sequence>
<dbReference type="CDD" id="cd00570">
    <property type="entry name" value="GST_N_family"/>
    <property type="match status" value="1"/>
</dbReference>
<accession>A0ABY7ARZ1</accession>
<dbReference type="InterPro" id="IPR036249">
    <property type="entry name" value="Thioredoxin-like_sf"/>
</dbReference>
<proteinExistence type="predicted"/>
<reference evidence="2" key="1">
    <citation type="submission" date="2022-10" db="EMBL/GenBank/DDBJ databases">
        <title>Catenovulum adriacola sp. nov. isolated in the Harbour of Susak.</title>
        <authorList>
            <person name="Schoch T."/>
            <person name="Reich S.J."/>
            <person name="Stoeferle S."/>
            <person name="Flaiz M."/>
            <person name="Kazda M."/>
            <person name="Riedel C.U."/>
            <person name="Duerre P."/>
        </authorList>
    </citation>
    <scope>NUCLEOTIDE SEQUENCE</scope>
    <source>
        <strain evidence="2">TS8</strain>
        <plasmid evidence="2">pCadTS8_2</plasmid>
    </source>
</reference>
<dbReference type="Proteomes" id="UP001163726">
    <property type="component" value="Plasmid pCadTS8_2"/>
</dbReference>
<protein>
    <submittedName>
        <fullName evidence="2">Glutathione S-transferase family protein</fullName>
    </submittedName>
</protein>
<dbReference type="SUPFAM" id="SSF47616">
    <property type="entry name" value="GST C-terminal domain-like"/>
    <property type="match status" value="1"/>
</dbReference>
<keyword evidence="2" id="KW-0614">Plasmid</keyword>
<dbReference type="Gene3D" id="3.40.30.10">
    <property type="entry name" value="Glutaredoxin"/>
    <property type="match status" value="1"/>
</dbReference>
<organism evidence="2 3">
    <name type="scientific">Catenovulum adriaticum</name>
    <dbReference type="NCBI Taxonomy" id="2984846"/>
    <lineage>
        <taxon>Bacteria</taxon>
        <taxon>Pseudomonadati</taxon>
        <taxon>Pseudomonadota</taxon>
        <taxon>Gammaproteobacteria</taxon>
        <taxon>Alteromonadales</taxon>
        <taxon>Alteromonadaceae</taxon>
        <taxon>Catenovulum</taxon>
    </lineage>
</organism>
<feature type="domain" description="GST N-terminal" evidence="1">
    <location>
        <begin position="15"/>
        <end position="93"/>
    </location>
</feature>
<dbReference type="SUPFAM" id="SSF52833">
    <property type="entry name" value="Thioredoxin-like"/>
    <property type="match status" value="1"/>
</dbReference>
<name>A0ABY7ARZ1_9ALTE</name>
<evidence type="ECO:0000259" key="1">
    <source>
        <dbReference type="PROSITE" id="PS50404"/>
    </source>
</evidence>
<dbReference type="RefSeq" id="WP_268076807.1">
    <property type="nucleotide sequence ID" value="NZ_CP109967.1"/>
</dbReference>
<dbReference type="EMBL" id="CP109967">
    <property type="protein sequence ID" value="WAJ72090.1"/>
    <property type="molecule type" value="Genomic_DNA"/>
</dbReference>
<evidence type="ECO:0000313" key="2">
    <source>
        <dbReference type="EMBL" id="WAJ72090.1"/>
    </source>
</evidence>
<geneLocation type="plasmid" evidence="2 3">
    <name>pCadTS8_2</name>
</geneLocation>